<dbReference type="Proteomes" id="UP000095472">
    <property type="component" value="Chromosome"/>
</dbReference>
<keyword evidence="2" id="KW-1185">Reference proteome</keyword>
<protein>
    <submittedName>
        <fullName evidence="1">Uncharacterized protein</fullName>
    </submittedName>
</protein>
<evidence type="ECO:0000313" key="2">
    <source>
        <dbReference type="Proteomes" id="UP000095472"/>
    </source>
</evidence>
<evidence type="ECO:0000313" key="1">
    <source>
        <dbReference type="EMBL" id="XPM65708.1"/>
    </source>
</evidence>
<sequence length="245" mass="27346">MLVNAARLLPADQQPVPENQLRNYFKERTRRVPYKEVATGANPLIVNGTDYRTSPITNAGQAQAFLQTATGPARPPRTWMYPVDPANNNTFAGFANLQLNLIRPRATQPAQREGKEWRVGDRVFIGNNLPEFVYNETAQSFLRNDSQLLLAPSENRWHNRGSGMSDETRSRTSRVRTLDDLGDTGRDGYWERQAARDQIRLTDLFGGVRIVTGTGIYLPGNNDLSAPAAPFPPVAPALVPKRFTI</sequence>
<organism evidence="1 2">
    <name type="scientific">Desertifilum tharense IPPAS B-1220</name>
    <dbReference type="NCBI Taxonomy" id="1781255"/>
    <lineage>
        <taxon>Bacteria</taxon>
        <taxon>Bacillati</taxon>
        <taxon>Cyanobacteriota</taxon>
        <taxon>Cyanophyceae</taxon>
        <taxon>Desertifilales</taxon>
        <taxon>Desertifilaceae</taxon>
        <taxon>Desertifilum</taxon>
    </lineage>
</organism>
<name>A0ACD5GXJ0_9CYAN</name>
<dbReference type="EMBL" id="CP182909">
    <property type="protein sequence ID" value="XPM65708.1"/>
    <property type="molecule type" value="Genomic_DNA"/>
</dbReference>
<accession>A0ACD5GXJ0</accession>
<gene>
    <name evidence="1" type="ORF">BH720_009025</name>
</gene>
<reference evidence="1 2" key="1">
    <citation type="journal article" date="2016" name="Genome Announc.">
        <title>Draft Genome Sequence of the Thermotolerant Cyanobacterium Desertifilum sp. IPPAS B-1220.</title>
        <authorList>
            <person name="Mironov K.S."/>
            <person name="Sinetova M.A."/>
            <person name="Bolatkhan K."/>
            <person name="Zayadan B.K."/>
            <person name="Ustinova V.V."/>
            <person name="Kupriyanova E.V."/>
            <person name="Skrypnik A.N."/>
            <person name="Gogoleva N.E."/>
            <person name="Gogolev Y.V."/>
            <person name="Los D.A."/>
        </authorList>
    </citation>
    <scope>NUCLEOTIDE SEQUENCE [LARGE SCALE GENOMIC DNA]</scope>
    <source>
        <strain evidence="1 2">IPPAS B-1220</strain>
    </source>
</reference>
<proteinExistence type="predicted"/>